<feature type="region of interest" description="Disordered" evidence="3">
    <location>
        <begin position="1"/>
        <end position="46"/>
    </location>
</feature>
<reference evidence="5 6" key="1">
    <citation type="journal article" date="2016" name="G3 (Bethesda)">
        <title>First Draft Assembly and Annotation of the Genome of a California Endemic Oak Quercus lobata Nee (Fagaceae).</title>
        <authorList>
            <person name="Sork V.L."/>
            <person name="Fitz-Gibbon S.T."/>
            <person name="Puiu D."/>
            <person name="Crepeau M."/>
            <person name="Gugger P.F."/>
            <person name="Sherman R."/>
            <person name="Stevens K."/>
            <person name="Langley C.H."/>
            <person name="Pellegrini M."/>
            <person name="Salzberg S.L."/>
        </authorList>
    </citation>
    <scope>NUCLEOTIDE SEQUENCE [LARGE SCALE GENOMIC DNA]</scope>
    <source>
        <strain evidence="5 6">cv. SW786</strain>
    </source>
</reference>
<dbReference type="EnsemblPlants" id="QL03p071046:mrna">
    <property type="protein sequence ID" value="QL03p071046:mrna"/>
    <property type="gene ID" value="QL03p071046"/>
</dbReference>
<evidence type="ECO:0000256" key="2">
    <source>
        <dbReference type="SAM" id="Coils"/>
    </source>
</evidence>
<sequence>MDSLVKQLRGRFSGIQRQNTEEAGSIRDARIPPQQTQSFKEKKKSQNWFQRQFNRQMSQDYDSSKIIEHATAVAAATYAIATLEEPGIPDQKKTSERPETSFIRSKSKKEDTTRSALEPGRASKRFSGETSMRLPEGKDTKVPETAAATGKTPQKQKSIGPAPSMKKTPTFAEHLKKTDSIQPESAAPKPDLPATINLEMPPTETQRQSSMRAEIPPTESKGQSPMRFRAEETEAEVWEKAELAKIKERHEKMNSTILSWEEKKKAKARRQLDKTESEVERRRLKALEKFGTEMEHINQVSRGAKTQAEERRKDEELKAKEKANIIRTTGKVPKTCLCL</sequence>
<dbReference type="Gramene" id="QL03p071046:mrna">
    <property type="protein sequence ID" value="QL03p071046:mrna"/>
    <property type="gene ID" value="QL03p071046"/>
</dbReference>
<dbReference type="GeneID" id="115978873"/>
<feature type="region of interest" description="Disordered" evidence="3">
    <location>
        <begin position="83"/>
        <end position="233"/>
    </location>
</feature>
<dbReference type="KEGG" id="qlo:115978873"/>
<reference evidence="5" key="2">
    <citation type="submission" date="2021-01" db="UniProtKB">
        <authorList>
            <consortium name="EnsemblPlants"/>
        </authorList>
    </citation>
    <scope>IDENTIFICATION</scope>
</reference>
<dbReference type="OMA" id="FRDDMEY"/>
<proteinExistence type="inferred from homology"/>
<keyword evidence="6" id="KW-1185">Reference proteome</keyword>
<feature type="domain" description="Remorin C-terminal" evidence="4">
    <location>
        <begin position="231"/>
        <end position="334"/>
    </location>
</feature>
<feature type="compositionally biased region" description="Basic and acidic residues" evidence="3">
    <location>
        <begin position="307"/>
        <end position="317"/>
    </location>
</feature>
<evidence type="ECO:0000259" key="4">
    <source>
        <dbReference type="Pfam" id="PF03763"/>
    </source>
</evidence>
<dbReference type="RefSeq" id="XP_030956614.1">
    <property type="nucleotide sequence ID" value="XM_031100754.1"/>
</dbReference>
<dbReference type="AlphaFoldDB" id="A0A7N2L9T5"/>
<comment type="similarity">
    <text evidence="1">Belongs to the remorin family.</text>
</comment>
<dbReference type="FunCoup" id="A0A7N2L9T5">
    <property type="interactions" value="287"/>
</dbReference>
<evidence type="ECO:0000313" key="5">
    <source>
        <dbReference type="EnsemblPlants" id="QL03p071046:mrna"/>
    </source>
</evidence>
<dbReference type="Pfam" id="PF03763">
    <property type="entry name" value="Remorin_C"/>
    <property type="match status" value="1"/>
</dbReference>
<dbReference type="OrthoDB" id="1879425at2759"/>
<dbReference type="PANTHER" id="PTHR31471:SF51">
    <property type="entry name" value="REMORIN FAMILY PROTEIN"/>
    <property type="match status" value="1"/>
</dbReference>
<dbReference type="InParanoid" id="A0A7N2L9T5"/>
<feature type="coiled-coil region" evidence="2">
    <location>
        <begin position="243"/>
        <end position="285"/>
    </location>
</feature>
<keyword evidence="2" id="KW-0175">Coiled coil</keyword>
<dbReference type="Proteomes" id="UP000594261">
    <property type="component" value="Chromosome 3"/>
</dbReference>
<evidence type="ECO:0000313" key="6">
    <source>
        <dbReference type="Proteomes" id="UP000594261"/>
    </source>
</evidence>
<organism evidence="5 6">
    <name type="scientific">Quercus lobata</name>
    <name type="common">Valley oak</name>
    <dbReference type="NCBI Taxonomy" id="97700"/>
    <lineage>
        <taxon>Eukaryota</taxon>
        <taxon>Viridiplantae</taxon>
        <taxon>Streptophyta</taxon>
        <taxon>Embryophyta</taxon>
        <taxon>Tracheophyta</taxon>
        <taxon>Spermatophyta</taxon>
        <taxon>Magnoliopsida</taxon>
        <taxon>eudicotyledons</taxon>
        <taxon>Gunneridae</taxon>
        <taxon>Pentapetalae</taxon>
        <taxon>rosids</taxon>
        <taxon>fabids</taxon>
        <taxon>Fagales</taxon>
        <taxon>Fagaceae</taxon>
        <taxon>Quercus</taxon>
    </lineage>
</organism>
<dbReference type="InterPro" id="IPR005516">
    <property type="entry name" value="Remorin_C"/>
</dbReference>
<feature type="compositionally biased region" description="Basic and acidic residues" evidence="3">
    <location>
        <begin position="90"/>
        <end position="99"/>
    </location>
</feature>
<dbReference type="PANTHER" id="PTHR31471">
    <property type="entry name" value="OS02G0116800 PROTEIN"/>
    <property type="match status" value="1"/>
</dbReference>
<gene>
    <name evidence="5" type="primary">LOC115978873</name>
</gene>
<accession>A0A7N2L9T5</accession>
<name>A0A7N2L9T5_QUELO</name>
<evidence type="ECO:0000256" key="3">
    <source>
        <dbReference type="SAM" id="MobiDB-lite"/>
    </source>
</evidence>
<dbReference type="EMBL" id="LRBV02000003">
    <property type="status" value="NOT_ANNOTATED_CDS"/>
    <property type="molecule type" value="Genomic_DNA"/>
</dbReference>
<evidence type="ECO:0000256" key="1">
    <source>
        <dbReference type="ARBA" id="ARBA00005711"/>
    </source>
</evidence>
<protein>
    <recommendedName>
        <fullName evidence="4">Remorin C-terminal domain-containing protein</fullName>
    </recommendedName>
</protein>
<feature type="region of interest" description="Disordered" evidence="3">
    <location>
        <begin position="297"/>
        <end position="317"/>
    </location>
</feature>